<organism evidence="1 2">
    <name type="scientific">Diphasiastrum complanatum</name>
    <name type="common">Issler's clubmoss</name>
    <name type="synonym">Lycopodium complanatum</name>
    <dbReference type="NCBI Taxonomy" id="34168"/>
    <lineage>
        <taxon>Eukaryota</taxon>
        <taxon>Viridiplantae</taxon>
        <taxon>Streptophyta</taxon>
        <taxon>Embryophyta</taxon>
        <taxon>Tracheophyta</taxon>
        <taxon>Lycopodiopsida</taxon>
        <taxon>Lycopodiales</taxon>
        <taxon>Lycopodiaceae</taxon>
        <taxon>Lycopodioideae</taxon>
        <taxon>Diphasiastrum</taxon>
    </lineage>
</organism>
<protein>
    <submittedName>
        <fullName evidence="1">Uncharacterized protein</fullName>
    </submittedName>
</protein>
<keyword evidence="2" id="KW-1185">Reference proteome</keyword>
<sequence length="304" mass="33965">MFFISDFVSQHLFLLYLRFSLEVKDLVHWKRNIMQILQQSLSSLVRSQPLAVDRSVSCPVVKRVTVSALVSKPSTYHGVSASTFRHHALVSRIPHGVWKKNRGTPVVATATDVAANYASALADFANSKKVLEAVSKDIETLSAFMQKKELYDFLANPVIVDDKKKSILKALADDARFQECTLNFLYLLVDTKRVDLIHEILKEFVKAYNNLTDTQVAIVTSAIAINSSQLSLIAKKIQSMSKAKNVRLKNVIDPTLIAGFMIKFGNDGSRLIDLSVKGQLERIAAQLESTEKIGLLVQEIWLSM</sequence>
<dbReference type="EMBL" id="CM055101">
    <property type="protein sequence ID" value="KAJ7540426.1"/>
    <property type="molecule type" value="Genomic_DNA"/>
</dbReference>
<evidence type="ECO:0000313" key="1">
    <source>
        <dbReference type="EMBL" id="KAJ7540426.1"/>
    </source>
</evidence>
<accession>A0ACC2CEK0</accession>
<proteinExistence type="predicted"/>
<name>A0ACC2CEK0_DIPCM</name>
<reference evidence="2" key="1">
    <citation type="journal article" date="2024" name="Proc. Natl. Acad. Sci. U.S.A.">
        <title>Extraordinary preservation of gene collinearity over three hundred million years revealed in homosporous lycophytes.</title>
        <authorList>
            <person name="Li C."/>
            <person name="Wickell D."/>
            <person name="Kuo L.Y."/>
            <person name="Chen X."/>
            <person name="Nie B."/>
            <person name="Liao X."/>
            <person name="Peng D."/>
            <person name="Ji J."/>
            <person name="Jenkins J."/>
            <person name="Williams M."/>
            <person name="Shu S."/>
            <person name="Plott C."/>
            <person name="Barry K."/>
            <person name="Rajasekar S."/>
            <person name="Grimwood J."/>
            <person name="Han X."/>
            <person name="Sun S."/>
            <person name="Hou Z."/>
            <person name="He W."/>
            <person name="Dai G."/>
            <person name="Sun C."/>
            <person name="Schmutz J."/>
            <person name="Leebens-Mack J.H."/>
            <person name="Li F.W."/>
            <person name="Wang L."/>
        </authorList>
    </citation>
    <scope>NUCLEOTIDE SEQUENCE [LARGE SCALE GENOMIC DNA]</scope>
    <source>
        <strain evidence="2">cv. PW_Plant_1</strain>
    </source>
</reference>
<comment type="caution">
    <text evidence="1">The sequence shown here is derived from an EMBL/GenBank/DDBJ whole genome shotgun (WGS) entry which is preliminary data.</text>
</comment>
<evidence type="ECO:0000313" key="2">
    <source>
        <dbReference type="Proteomes" id="UP001162992"/>
    </source>
</evidence>
<dbReference type="Proteomes" id="UP001162992">
    <property type="component" value="Chromosome 10"/>
</dbReference>
<gene>
    <name evidence="1" type="ORF">O6H91_10G014300</name>
</gene>